<reference evidence="1 2" key="1">
    <citation type="journal article" date="2013" name="Nat. Commun.">
        <title>The evolution and pathogenic mechanisms of the rice sheath blight pathogen.</title>
        <authorList>
            <person name="Zheng A."/>
            <person name="Lin R."/>
            <person name="Xu L."/>
            <person name="Qin P."/>
            <person name="Tang C."/>
            <person name="Ai P."/>
            <person name="Zhang D."/>
            <person name="Liu Y."/>
            <person name="Sun Z."/>
            <person name="Feng H."/>
            <person name="Wang Y."/>
            <person name="Chen Y."/>
            <person name="Liang X."/>
            <person name="Fu R."/>
            <person name="Li Q."/>
            <person name="Zhang J."/>
            <person name="Yu X."/>
            <person name="Xie Z."/>
            <person name="Ding L."/>
            <person name="Guan P."/>
            <person name="Tang J."/>
            <person name="Liang Y."/>
            <person name="Wang S."/>
            <person name="Deng Q."/>
            <person name="Li S."/>
            <person name="Zhu J."/>
            <person name="Wang L."/>
            <person name="Liu H."/>
            <person name="Li P."/>
        </authorList>
    </citation>
    <scope>NUCLEOTIDE SEQUENCE [LARGE SCALE GENOMIC DNA]</scope>
    <source>
        <strain evidence="2">AG-1 IA</strain>
    </source>
</reference>
<proteinExistence type="predicted"/>
<sequence length="139" mass="14029">MAALIASMLNLSAPFLPELMGRCLGVGSTGTSLEGNGTASCSRRTLLARGLSARQGKGVDCETCSSGVDGEARAASMVGAGERDGFSPDPIPAELVLGSFSFSGVGGTNVNPIRTFPDRLELGVRARRGTPGSGAPEEG</sequence>
<dbReference type="HOGENOM" id="CLU_1846461_0_0_1"/>
<accession>L8WKX3</accession>
<organism evidence="1 2">
    <name type="scientific">Thanatephorus cucumeris (strain AG1-IA)</name>
    <name type="common">Rice sheath blight fungus</name>
    <name type="synonym">Rhizoctonia solani</name>
    <dbReference type="NCBI Taxonomy" id="983506"/>
    <lineage>
        <taxon>Eukaryota</taxon>
        <taxon>Fungi</taxon>
        <taxon>Dikarya</taxon>
        <taxon>Basidiomycota</taxon>
        <taxon>Agaricomycotina</taxon>
        <taxon>Agaricomycetes</taxon>
        <taxon>Cantharellales</taxon>
        <taxon>Ceratobasidiaceae</taxon>
        <taxon>Rhizoctonia</taxon>
        <taxon>Rhizoctonia solani AG-1</taxon>
    </lineage>
</organism>
<protein>
    <submittedName>
        <fullName evidence="1">Uncharacterized protein</fullName>
    </submittedName>
</protein>
<dbReference type="Proteomes" id="UP000011668">
    <property type="component" value="Unassembled WGS sequence"/>
</dbReference>
<evidence type="ECO:0000313" key="2">
    <source>
        <dbReference type="Proteomes" id="UP000011668"/>
    </source>
</evidence>
<dbReference type="EMBL" id="AFRT01002681">
    <property type="protein sequence ID" value="ELU37387.1"/>
    <property type="molecule type" value="Genomic_DNA"/>
</dbReference>
<keyword evidence="2" id="KW-1185">Reference proteome</keyword>
<comment type="caution">
    <text evidence="1">The sequence shown here is derived from an EMBL/GenBank/DDBJ whole genome shotgun (WGS) entry which is preliminary data.</text>
</comment>
<name>L8WKX3_THACA</name>
<gene>
    <name evidence="1" type="ORF">AG1IA_08580</name>
</gene>
<evidence type="ECO:0000313" key="1">
    <source>
        <dbReference type="EMBL" id="ELU37387.1"/>
    </source>
</evidence>
<dbReference type="AlphaFoldDB" id="L8WKX3"/>